<dbReference type="EMBL" id="JAUNZN010000001">
    <property type="protein sequence ID" value="KAK4829977.1"/>
    <property type="molecule type" value="Genomic_DNA"/>
</dbReference>
<organism evidence="1 2">
    <name type="scientific">Mycteria americana</name>
    <name type="common">Wood stork</name>
    <dbReference type="NCBI Taxonomy" id="33587"/>
    <lineage>
        <taxon>Eukaryota</taxon>
        <taxon>Metazoa</taxon>
        <taxon>Chordata</taxon>
        <taxon>Craniata</taxon>
        <taxon>Vertebrata</taxon>
        <taxon>Euteleostomi</taxon>
        <taxon>Archelosauria</taxon>
        <taxon>Archosauria</taxon>
        <taxon>Dinosauria</taxon>
        <taxon>Saurischia</taxon>
        <taxon>Theropoda</taxon>
        <taxon>Coelurosauria</taxon>
        <taxon>Aves</taxon>
        <taxon>Neognathae</taxon>
        <taxon>Neoaves</taxon>
        <taxon>Aequornithes</taxon>
        <taxon>Ciconiiformes</taxon>
        <taxon>Ciconiidae</taxon>
        <taxon>Mycteria</taxon>
    </lineage>
</organism>
<evidence type="ECO:0000313" key="2">
    <source>
        <dbReference type="Proteomes" id="UP001333110"/>
    </source>
</evidence>
<evidence type="ECO:0000313" key="1">
    <source>
        <dbReference type="EMBL" id="KAK4829977.1"/>
    </source>
</evidence>
<dbReference type="Proteomes" id="UP001333110">
    <property type="component" value="Unassembled WGS sequence"/>
</dbReference>
<keyword evidence="2" id="KW-1185">Reference proteome</keyword>
<gene>
    <name evidence="1" type="ORF">QYF61_008108</name>
</gene>
<comment type="caution">
    <text evidence="1">The sequence shown here is derived from an EMBL/GenBank/DDBJ whole genome shotgun (WGS) entry which is preliminary data.</text>
</comment>
<proteinExistence type="predicted"/>
<dbReference type="AlphaFoldDB" id="A0AAN7NQX6"/>
<name>A0AAN7NQX6_MYCAM</name>
<protein>
    <submittedName>
        <fullName evidence="1">Uncharacterized protein</fullName>
    </submittedName>
</protein>
<sequence>MRELGLFSLEKRRLRGDLTNVYNYLEGECKEDRSRLFSVDMRQWHKLKHRRFPVNIRKHFFTVRVTKHWNRLPGEVVESAPLEIFKKHLDIRSILDADEIFVLTQKAPTSIQSTLANSRRKSKLQIKEKIWLDVSQQCAFAAQKANYILDCIRRRVSSRSRETLAQVVKQWHRLPREVVDAPSLETFKGPQQARETGREESREVQFNKGKCKVLSLGRNNPRHQYMLRTYWLGSSLAENDFGVLVDNKEECWQQVEEGDLSLLFSTGETYPECWVQFWAPQYKKDMDFLDQVQHRATKMIKGLEHLTDEERLRELGPFSLEKRRPKGISAMCINT</sequence>
<reference evidence="1 2" key="1">
    <citation type="journal article" date="2023" name="J. Hered.">
        <title>Chromosome-level genome of the wood stork (Mycteria americana) provides insight into avian chromosome evolution.</title>
        <authorList>
            <person name="Flamio R. Jr."/>
            <person name="Ramstad K.M."/>
        </authorList>
    </citation>
    <scope>NUCLEOTIDE SEQUENCE [LARGE SCALE GENOMIC DNA]</scope>
    <source>
        <strain evidence="1">JAX WOST 10</strain>
    </source>
</reference>
<dbReference type="PANTHER" id="PTHR33332">
    <property type="entry name" value="REVERSE TRANSCRIPTASE DOMAIN-CONTAINING PROTEIN"/>
    <property type="match status" value="1"/>
</dbReference>
<accession>A0AAN7NQX6</accession>